<evidence type="ECO:0000313" key="1">
    <source>
        <dbReference type="EMBL" id="GAA4025731.1"/>
    </source>
</evidence>
<sequence>MPFYDIHCSECEGIFERMLKVTALHTEIECPYCKQQTIARPALNASRVSLQVTDTWKPRTGAERLAGNGVAGQGTSTRRIRNSVLHNCKGHSCSICELP</sequence>
<dbReference type="NCBIfam" id="TIGR02605">
    <property type="entry name" value="CxxC_CxxC_SSSS"/>
    <property type="match status" value="1"/>
</dbReference>
<keyword evidence="2" id="KW-1185">Reference proteome</keyword>
<name>A0ABP7TGC5_9BURK</name>
<dbReference type="Proteomes" id="UP001501353">
    <property type="component" value="Unassembled WGS sequence"/>
</dbReference>
<dbReference type="RefSeq" id="WP_344763595.1">
    <property type="nucleotide sequence ID" value="NZ_BAAAZE010000008.1"/>
</dbReference>
<comment type="caution">
    <text evidence="1">The sequence shown here is derived from an EMBL/GenBank/DDBJ whole genome shotgun (WGS) entry which is preliminary data.</text>
</comment>
<evidence type="ECO:0000313" key="2">
    <source>
        <dbReference type="Proteomes" id="UP001501353"/>
    </source>
</evidence>
<reference evidence="2" key="1">
    <citation type="journal article" date="2019" name="Int. J. Syst. Evol. Microbiol.">
        <title>The Global Catalogue of Microorganisms (GCM) 10K type strain sequencing project: providing services to taxonomists for standard genome sequencing and annotation.</title>
        <authorList>
            <consortium name="The Broad Institute Genomics Platform"/>
            <consortium name="The Broad Institute Genome Sequencing Center for Infectious Disease"/>
            <person name="Wu L."/>
            <person name="Ma J."/>
        </authorList>
    </citation>
    <scope>NUCLEOTIDE SEQUENCE [LARGE SCALE GENOMIC DNA]</scope>
    <source>
        <strain evidence="2">JCM 16673</strain>
    </source>
</reference>
<protein>
    <recommendedName>
        <fullName evidence="3">Regulatory protein FmdB Zinc ribbon domain-containing protein</fullName>
    </recommendedName>
</protein>
<gene>
    <name evidence="1" type="ORF">GCM10022212_24500</name>
</gene>
<organism evidence="1 2">
    <name type="scientific">Actimicrobium antarcticum</name>
    <dbReference type="NCBI Taxonomy" id="1051899"/>
    <lineage>
        <taxon>Bacteria</taxon>
        <taxon>Pseudomonadati</taxon>
        <taxon>Pseudomonadota</taxon>
        <taxon>Betaproteobacteria</taxon>
        <taxon>Burkholderiales</taxon>
        <taxon>Oxalobacteraceae</taxon>
        <taxon>Actimicrobium</taxon>
    </lineage>
</organism>
<evidence type="ECO:0008006" key="3">
    <source>
        <dbReference type="Google" id="ProtNLM"/>
    </source>
</evidence>
<dbReference type="EMBL" id="BAAAZE010000008">
    <property type="protein sequence ID" value="GAA4025731.1"/>
    <property type="molecule type" value="Genomic_DNA"/>
</dbReference>
<proteinExistence type="predicted"/>
<accession>A0ABP7TGC5</accession>
<dbReference type="InterPro" id="IPR013429">
    <property type="entry name" value="Regulatory_FmdB_Zinc_ribbon"/>
</dbReference>